<dbReference type="Gene3D" id="2.160.20.10">
    <property type="entry name" value="Single-stranded right-handed beta-helix, Pectin lyase-like"/>
    <property type="match status" value="1"/>
</dbReference>
<dbReference type="Pfam" id="PF18962">
    <property type="entry name" value="Por_Secre_tail"/>
    <property type="match status" value="1"/>
</dbReference>
<accession>A0ABS1C4R2</accession>
<dbReference type="InterPro" id="IPR011050">
    <property type="entry name" value="Pectin_lyase_fold/virulence"/>
</dbReference>
<keyword evidence="1" id="KW-0732">Signal</keyword>
<reference evidence="3 4" key="1">
    <citation type="submission" date="2020-12" db="EMBL/GenBank/DDBJ databases">
        <title>Bacterial novel species Adhaeribacter sp. BT258 isolated from soil.</title>
        <authorList>
            <person name="Jung H.-Y."/>
        </authorList>
    </citation>
    <scope>NUCLEOTIDE SEQUENCE [LARGE SCALE GENOMIC DNA]</scope>
    <source>
        <strain evidence="3 4">BT258</strain>
    </source>
</reference>
<comment type="caution">
    <text evidence="3">The sequence shown here is derived from an EMBL/GenBank/DDBJ whole genome shotgun (WGS) entry which is preliminary data.</text>
</comment>
<protein>
    <submittedName>
        <fullName evidence="3">T9SS type A sorting domain-containing protein</fullName>
    </submittedName>
</protein>
<feature type="signal peptide" evidence="1">
    <location>
        <begin position="1"/>
        <end position="26"/>
    </location>
</feature>
<proteinExistence type="predicted"/>
<dbReference type="Gene3D" id="2.60.40.3080">
    <property type="match status" value="1"/>
</dbReference>
<evidence type="ECO:0000256" key="1">
    <source>
        <dbReference type="SAM" id="SignalP"/>
    </source>
</evidence>
<dbReference type="Gene3D" id="2.60.40.10">
    <property type="entry name" value="Immunoglobulins"/>
    <property type="match status" value="1"/>
</dbReference>
<dbReference type="SUPFAM" id="SSF51126">
    <property type="entry name" value="Pectin lyase-like"/>
    <property type="match status" value="1"/>
</dbReference>
<dbReference type="SUPFAM" id="SSF49899">
    <property type="entry name" value="Concanavalin A-like lectins/glucanases"/>
    <property type="match status" value="1"/>
</dbReference>
<dbReference type="InterPro" id="IPR012334">
    <property type="entry name" value="Pectin_lyas_fold"/>
</dbReference>
<name>A0ABS1C4R2_9BACT</name>
<dbReference type="InterPro" id="IPR013783">
    <property type="entry name" value="Ig-like_fold"/>
</dbReference>
<feature type="domain" description="Secretion system C-terminal sorting" evidence="2">
    <location>
        <begin position="1124"/>
        <end position="1197"/>
    </location>
</feature>
<dbReference type="Pfam" id="PF13385">
    <property type="entry name" value="Laminin_G_3"/>
    <property type="match status" value="1"/>
</dbReference>
<gene>
    <name evidence="3" type="ORF">I5M27_15390</name>
</gene>
<keyword evidence="4" id="KW-1185">Reference proteome</keyword>
<dbReference type="InterPro" id="IPR013320">
    <property type="entry name" value="ConA-like_dom_sf"/>
</dbReference>
<dbReference type="RefSeq" id="WP_200507223.1">
    <property type="nucleotide sequence ID" value="NZ_JAEHFX010000009.1"/>
</dbReference>
<dbReference type="InterPro" id="IPR026444">
    <property type="entry name" value="Secre_tail"/>
</dbReference>
<organism evidence="3 4">
    <name type="scientific">Adhaeribacter terrigena</name>
    <dbReference type="NCBI Taxonomy" id="2793070"/>
    <lineage>
        <taxon>Bacteria</taxon>
        <taxon>Pseudomonadati</taxon>
        <taxon>Bacteroidota</taxon>
        <taxon>Cytophagia</taxon>
        <taxon>Cytophagales</taxon>
        <taxon>Hymenobacteraceae</taxon>
        <taxon>Adhaeribacter</taxon>
    </lineage>
</organism>
<dbReference type="SMART" id="SM00710">
    <property type="entry name" value="PbH1"/>
    <property type="match status" value="9"/>
</dbReference>
<evidence type="ECO:0000313" key="3">
    <source>
        <dbReference type="EMBL" id="MBK0404381.1"/>
    </source>
</evidence>
<dbReference type="Gene3D" id="2.60.120.200">
    <property type="match status" value="1"/>
</dbReference>
<dbReference type="NCBIfam" id="TIGR04183">
    <property type="entry name" value="Por_Secre_tail"/>
    <property type="match status" value="1"/>
</dbReference>
<evidence type="ECO:0000259" key="2">
    <source>
        <dbReference type="Pfam" id="PF18962"/>
    </source>
</evidence>
<dbReference type="InterPro" id="IPR006626">
    <property type="entry name" value="PbH1"/>
</dbReference>
<dbReference type="EMBL" id="JAEHFX010000009">
    <property type="protein sequence ID" value="MBK0404381.1"/>
    <property type="molecule type" value="Genomic_DNA"/>
</dbReference>
<feature type="chain" id="PRO_5046187838" evidence="1">
    <location>
        <begin position="27"/>
        <end position="1198"/>
    </location>
</feature>
<sequence>MTTRLPHFLLLFISALGFIISPEASAQNVPELMYYKFDSPGSTVQNSASTPVGTNPATISGATIASPGQFGSALAGNGGASGSNAVNTGWNPNLTGPWTMSMWFSGITNTLSSNYFFGSSSGTTFRALTGTGVVAGGGNLEIRSTGMTDVFANNVFDATGTPVVIHFVYNPTVPDIKVYVNGVFNNAVAQPANLSINGTTPFLVGGYGTNNGLPSGGKLDEFRLYNRALTAAEIASTWNQTLPLVVSPNDAGVSAITGPVSPTTPGNQNIQVKIKNYGSGPLTSTQVNWKVGNTTGTPFSWSGNLASLAESNPVNIGTFNFPNGTHTLKAWTQNPNGATDGNAYNDTTYTTIIACNALSGTYTINKNAPATATNFTSFASAIQILNTCGITGAVTFNVVAGSGPYTEQIVLNSINGQNATNTITFNGNGNTITVNPGATNLGIITLNGTDYTRFNGFILNLDASATMGWGVQLMNAANNNTISNCTINLPPASTSSNINGIGWGTTISTTGNHASNTLIQNNVINGGYYGIRLNGSTGGADALNNQIINNQIRDTYIYSIYLNNTDGTVIERNNISRPTRSSVSTFYGLFTTGTTKNALIAKNRFHNAFGANPTTTNAAYVIYFSSTDAPAGSENIVKNNLIYNINTNGTIYAIYNIGSDGVYVFNNTIDLNNPTNSGTVRAFYQSTAATNLKFNNNIISMGGASGSKHGIYLGTTTTAIVSNYNVFNMTMGSVGFHSTDRPTLANWRTANGGIYDQNSVAADPVFVNPAAGNYRPSSVAVENMGTPLAAVTDDITGAARGPIPDPGAYEFSVFPNDVGVSFISGPPSGCGLTASETITLTIKNYGTLTQTTIPVSLVVNGNPAATATWTGTLGPNATAAFTFPTSVNLAAAGTYQIIGKTLANDANPSNDADTIYITNSLLPQGPVNLNFETPTTGTNAMRSVTNAHSTITESTNAATGAGSTKGMIMAGVNNAGWVVPVGITDPWLNNPTHFSAVYLCYTPHTGGPNDTLRLSFDLKQLYKTTHYNTNFRVTVNGKQEGPTYNPPFGGYGGGAAPWTHVEVDLSKYLNSLTIEIGLESSVSEEYNNGNGTANLIDNIEVERIAGRMGGIGISENILQSNLVVFPNPSNGLFNLKVPATTRNYSVEVMDLTGKLVKQQTVTNNAGTSQLNLNGTAKGIYILKIASEGNVATRKLIVE</sequence>
<dbReference type="Proteomes" id="UP000644147">
    <property type="component" value="Unassembled WGS sequence"/>
</dbReference>
<evidence type="ECO:0000313" key="4">
    <source>
        <dbReference type="Proteomes" id="UP000644147"/>
    </source>
</evidence>